<dbReference type="SUPFAM" id="SSF50978">
    <property type="entry name" value="WD40 repeat-like"/>
    <property type="match status" value="1"/>
</dbReference>
<evidence type="ECO:0000313" key="10">
    <source>
        <dbReference type="Proteomes" id="UP001530293"/>
    </source>
</evidence>
<gene>
    <name evidence="9" type="ORF">ACHAWU_001285</name>
</gene>
<dbReference type="Gene3D" id="3.30.1370.10">
    <property type="entry name" value="K Homology domain, type 1"/>
    <property type="match status" value="1"/>
</dbReference>
<dbReference type="AlphaFoldDB" id="A0ABD3MCS1"/>
<feature type="repeat" description="WD" evidence="6">
    <location>
        <begin position="396"/>
        <end position="427"/>
    </location>
</feature>
<feature type="domain" description="K Homology" evidence="8">
    <location>
        <begin position="449"/>
        <end position="518"/>
    </location>
</feature>
<evidence type="ECO:0000313" key="9">
    <source>
        <dbReference type="EMBL" id="KAL3761769.1"/>
    </source>
</evidence>
<dbReference type="PROSITE" id="PS50082">
    <property type="entry name" value="WD_REPEATS_2"/>
    <property type="match status" value="6"/>
</dbReference>
<comment type="subcellular location">
    <subcellularLocation>
        <location evidence="1">Nucleus</location>
    </subcellularLocation>
</comment>
<dbReference type="PANTHER" id="PTHR22836:SF0">
    <property type="entry name" value="PRE-MRNA 3' END PROCESSING PROTEIN WDR33"/>
    <property type="match status" value="1"/>
</dbReference>
<accession>A0ABD3MCS1</accession>
<dbReference type="InterPro" id="IPR020472">
    <property type="entry name" value="WD40_PAC1"/>
</dbReference>
<feature type="repeat" description="WD" evidence="6">
    <location>
        <begin position="139"/>
        <end position="171"/>
    </location>
</feature>
<dbReference type="PROSITE" id="PS50294">
    <property type="entry name" value="WD_REPEATS_REGION"/>
    <property type="match status" value="6"/>
</dbReference>
<dbReference type="Pfam" id="PF00400">
    <property type="entry name" value="WD40"/>
    <property type="match status" value="7"/>
</dbReference>
<sequence>MSMSRHLPPPHTDLSAYGGSSSKHHARDTNNNNFTYGDEINDDDDDTNIANKDKSTGELKRRCIDYHTPSILDVSSRLYRKPNKRLHAIPGGSGLAGYPYIQCHTNYLRHMGLSWGEGGTGGNVIPSCAFLTYCAHVTRAKNSNPVMCLSWTPGGRRLLTGNQEGEFTLWDGVNFSFELIMSAHDTSFRSMAWSHNQNYLLTSDSGGNIKYWSPSIAPVQSLDSHDGQAIHGLSFSPSDTKFVSCGDDATVRVFDWAGHREERKLEGHGWDVKTVAWHPRSSVICSGSKDNLVKLWDPRTGSCLSTLYGHKNTVTKVAWNDNGNWLLTASRDQLIKLYDIRAMRELCSLKGHHKEVTSIAWHPVYETVFASGGMDGTLIYWNIGPKGSEEPASKIPFAHDMAIWDMKWHPAGHLLATGSNDRQTKFWARNRPGTKHGLDDDGLDAGGIDGASNEILHAEMELGNHVGIVIGRRGATIIAMQRQTKTKMHVDQIRRVLQIEGTASQIETVKKRVGALLERVSSSENEERGLGGFGGGGFGGF</sequence>
<name>A0ABD3MCS1_9STRA</name>
<dbReference type="InterPro" id="IPR001680">
    <property type="entry name" value="WD40_rpt"/>
</dbReference>
<evidence type="ECO:0000256" key="4">
    <source>
        <dbReference type="ARBA" id="ARBA00023242"/>
    </source>
</evidence>
<dbReference type="PROSITE" id="PS50084">
    <property type="entry name" value="KH_TYPE_1"/>
    <property type="match status" value="1"/>
</dbReference>
<keyword evidence="10" id="KW-1185">Reference proteome</keyword>
<dbReference type="InterPro" id="IPR015943">
    <property type="entry name" value="WD40/YVTN_repeat-like_dom_sf"/>
</dbReference>
<dbReference type="PANTHER" id="PTHR22836">
    <property type="entry name" value="WD40 REPEAT PROTEIN"/>
    <property type="match status" value="1"/>
</dbReference>
<keyword evidence="3" id="KW-0677">Repeat</keyword>
<dbReference type="InterPro" id="IPR004087">
    <property type="entry name" value="KH_dom"/>
</dbReference>
<dbReference type="GO" id="GO:0005634">
    <property type="term" value="C:nucleus"/>
    <property type="evidence" value="ECO:0007669"/>
    <property type="project" value="UniProtKB-SubCell"/>
</dbReference>
<evidence type="ECO:0000256" key="6">
    <source>
        <dbReference type="PROSITE-ProRule" id="PRU00221"/>
    </source>
</evidence>
<dbReference type="GO" id="GO:0003723">
    <property type="term" value="F:RNA binding"/>
    <property type="evidence" value="ECO:0007669"/>
    <property type="project" value="UniProtKB-UniRule"/>
</dbReference>
<organism evidence="9 10">
    <name type="scientific">Discostella pseudostelligera</name>
    <dbReference type="NCBI Taxonomy" id="259834"/>
    <lineage>
        <taxon>Eukaryota</taxon>
        <taxon>Sar</taxon>
        <taxon>Stramenopiles</taxon>
        <taxon>Ochrophyta</taxon>
        <taxon>Bacillariophyta</taxon>
        <taxon>Coscinodiscophyceae</taxon>
        <taxon>Thalassiosirophycidae</taxon>
        <taxon>Stephanodiscales</taxon>
        <taxon>Stephanodiscaceae</taxon>
        <taxon>Discostella</taxon>
    </lineage>
</organism>
<dbReference type="CDD" id="cd00105">
    <property type="entry name" value="KH-I"/>
    <property type="match status" value="1"/>
</dbReference>
<dbReference type="InterPro" id="IPR045245">
    <property type="entry name" value="Pfs2-like"/>
</dbReference>
<dbReference type="Gene3D" id="2.130.10.10">
    <property type="entry name" value="YVTN repeat-like/Quinoprotein amine dehydrogenase"/>
    <property type="match status" value="2"/>
</dbReference>
<evidence type="ECO:0000256" key="2">
    <source>
        <dbReference type="ARBA" id="ARBA00022574"/>
    </source>
</evidence>
<feature type="repeat" description="WD" evidence="6">
    <location>
        <begin position="307"/>
        <end position="348"/>
    </location>
</feature>
<keyword evidence="4" id="KW-0539">Nucleus</keyword>
<feature type="repeat" description="WD" evidence="6">
    <location>
        <begin position="181"/>
        <end position="213"/>
    </location>
</feature>
<dbReference type="SMART" id="SM00322">
    <property type="entry name" value="KH"/>
    <property type="match status" value="1"/>
</dbReference>
<evidence type="ECO:0000256" key="7">
    <source>
        <dbReference type="SAM" id="MobiDB-lite"/>
    </source>
</evidence>
<dbReference type="SMART" id="SM00320">
    <property type="entry name" value="WD40"/>
    <property type="match status" value="7"/>
</dbReference>
<dbReference type="InterPro" id="IPR036322">
    <property type="entry name" value="WD40_repeat_dom_sf"/>
</dbReference>
<dbReference type="EMBL" id="JALLBG020000147">
    <property type="protein sequence ID" value="KAL3761769.1"/>
    <property type="molecule type" value="Genomic_DNA"/>
</dbReference>
<dbReference type="Proteomes" id="UP001530293">
    <property type="component" value="Unassembled WGS sequence"/>
</dbReference>
<evidence type="ECO:0000256" key="1">
    <source>
        <dbReference type="ARBA" id="ARBA00004123"/>
    </source>
</evidence>
<dbReference type="FunFam" id="2.130.10.10:FF:000237">
    <property type="entry name" value="Flowering time control protein FY"/>
    <property type="match status" value="1"/>
</dbReference>
<keyword evidence="5" id="KW-0694">RNA-binding</keyword>
<dbReference type="SUPFAM" id="SSF54791">
    <property type="entry name" value="Eukaryotic type KH-domain (KH-domain type I)"/>
    <property type="match status" value="1"/>
</dbReference>
<dbReference type="Pfam" id="PF00013">
    <property type="entry name" value="KH_1"/>
    <property type="match status" value="1"/>
</dbReference>
<dbReference type="InterPro" id="IPR004088">
    <property type="entry name" value="KH_dom_type_1"/>
</dbReference>
<evidence type="ECO:0000259" key="8">
    <source>
        <dbReference type="SMART" id="SM00322"/>
    </source>
</evidence>
<evidence type="ECO:0000256" key="5">
    <source>
        <dbReference type="PROSITE-ProRule" id="PRU00117"/>
    </source>
</evidence>
<feature type="repeat" description="WD" evidence="6">
    <location>
        <begin position="265"/>
        <end position="306"/>
    </location>
</feature>
<proteinExistence type="predicted"/>
<dbReference type="InterPro" id="IPR036612">
    <property type="entry name" value="KH_dom_type_1_sf"/>
</dbReference>
<dbReference type="CDD" id="cd00200">
    <property type="entry name" value="WD40"/>
    <property type="match status" value="1"/>
</dbReference>
<reference evidence="9 10" key="1">
    <citation type="submission" date="2024-10" db="EMBL/GenBank/DDBJ databases">
        <title>Updated reference genomes for cyclostephanoid diatoms.</title>
        <authorList>
            <person name="Roberts W.R."/>
            <person name="Alverson A.J."/>
        </authorList>
    </citation>
    <scope>NUCLEOTIDE SEQUENCE [LARGE SCALE GENOMIC DNA]</scope>
    <source>
        <strain evidence="9 10">AJA232-27</strain>
    </source>
</reference>
<feature type="repeat" description="WD" evidence="6">
    <location>
        <begin position="349"/>
        <end position="383"/>
    </location>
</feature>
<comment type="caution">
    <text evidence="9">The sequence shown here is derived from an EMBL/GenBank/DDBJ whole genome shotgun (WGS) entry which is preliminary data.</text>
</comment>
<evidence type="ECO:0000256" key="3">
    <source>
        <dbReference type="ARBA" id="ARBA00022737"/>
    </source>
</evidence>
<keyword evidence="2 6" id="KW-0853">WD repeat</keyword>
<feature type="region of interest" description="Disordered" evidence="7">
    <location>
        <begin position="1"/>
        <end position="52"/>
    </location>
</feature>
<protein>
    <recommendedName>
        <fullName evidence="8">K Homology domain-containing protein</fullName>
    </recommendedName>
</protein>
<dbReference type="PRINTS" id="PR00320">
    <property type="entry name" value="GPROTEINBRPT"/>
</dbReference>